<dbReference type="PANTHER" id="PTHR47272:SF2">
    <property type="entry name" value="PIGGYBAC TRANSPOSABLE ELEMENT-DERIVED PROTEIN 3-LIKE"/>
    <property type="match status" value="1"/>
</dbReference>
<feature type="domain" description="PiggyBac transposable element-derived protein" evidence="1">
    <location>
        <begin position="1"/>
        <end position="40"/>
    </location>
</feature>
<sequence length="135" mass="15787">MGGVDRCDQNLSLYRISLRSKKWYFPLVAHCIDVALQNAWQLHRQRGGDLDQLRFRRRVATTLLLQNKKKETHSKGHKSSTEGLDIRFDRMDHLVIPQNKQTRCAHCHEKTTTRCSKCDKGLHVKCFLVYHTKSV</sequence>
<proteinExistence type="predicted"/>
<dbReference type="InterPro" id="IPR029526">
    <property type="entry name" value="PGBD"/>
</dbReference>
<evidence type="ECO:0000313" key="2">
    <source>
        <dbReference type="EnsemblMetazoa" id="XP_050497860.1"/>
    </source>
</evidence>
<evidence type="ECO:0000259" key="1">
    <source>
        <dbReference type="Pfam" id="PF13843"/>
    </source>
</evidence>
<evidence type="ECO:0000313" key="3">
    <source>
        <dbReference type="Proteomes" id="UP001652700"/>
    </source>
</evidence>
<accession>A0ABM5JIU7</accession>
<reference evidence="2" key="1">
    <citation type="submission" date="2025-05" db="UniProtKB">
        <authorList>
            <consortium name="EnsemblMetazoa"/>
        </authorList>
    </citation>
    <scope>IDENTIFICATION</scope>
</reference>
<protein>
    <recommendedName>
        <fullName evidence="1">PiggyBac transposable element-derived protein domain-containing protein</fullName>
    </recommendedName>
</protein>
<dbReference type="EnsemblMetazoa" id="XM_050641903.1">
    <property type="protein sequence ID" value="XP_050497860.1"/>
    <property type="gene ID" value="LOC126879021"/>
</dbReference>
<dbReference type="RefSeq" id="XP_050497860.1">
    <property type="nucleotide sequence ID" value="XM_050641903.1"/>
</dbReference>
<dbReference type="PANTHER" id="PTHR47272">
    <property type="entry name" value="DDE_TNP_1_7 DOMAIN-CONTAINING PROTEIN"/>
    <property type="match status" value="1"/>
</dbReference>
<organism evidence="2 3">
    <name type="scientific">Diabrotica virgifera virgifera</name>
    <name type="common">western corn rootworm</name>
    <dbReference type="NCBI Taxonomy" id="50390"/>
    <lineage>
        <taxon>Eukaryota</taxon>
        <taxon>Metazoa</taxon>
        <taxon>Ecdysozoa</taxon>
        <taxon>Arthropoda</taxon>
        <taxon>Hexapoda</taxon>
        <taxon>Insecta</taxon>
        <taxon>Pterygota</taxon>
        <taxon>Neoptera</taxon>
        <taxon>Endopterygota</taxon>
        <taxon>Coleoptera</taxon>
        <taxon>Polyphaga</taxon>
        <taxon>Cucujiformia</taxon>
        <taxon>Chrysomeloidea</taxon>
        <taxon>Chrysomelidae</taxon>
        <taxon>Galerucinae</taxon>
        <taxon>Diabroticina</taxon>
        <taxon>Diabroticites</taxon>
        <taxon>Diabrotica</taxon>
    </lineage>
</organism>
<dbReference type="Proteomes" id="UP001652700">
    <property type="component" value="Unplaced"/>
</dbReference>
<keyword evidence="3" id="KW-1185">Reference proteome</keyword>
<dbReference type="GeneID" id="126879021"/>
<name>A0ABM5JIU7_DIAVI</name>
<dbReference type="Pfam" id="PF13843">
    <property type="entry name" value="DDE_Tnp_1_7"/>
    <property type="match status" value="1"/>
</dbReference>